<dbReference type="PRINTS" id="PR00344">
    <property type="entry name" value="BCTRLSENSOR"/>
</dbReference>
<keyword evidence="8" id="KW-0472">Membrane</keyword>
<dbReference type="OrthoDB" id="9773956at2"/>
<dbReference type="GO" id="GO:0005886">
    <property type="term" value="C:plasma membrane"/>
    <property type="evidence" value="ECO:0007669"/>
    <property type="project" value="TreeGrafter"/>
</dbReference>
<accession>A0A415E4G8</accession>
<gene>
    <name evidence="10" type="ORF">DW099_09205</name>
</gene>
<comment type="subcellular location">
    <subcellularLocation>
        <location evidence="2">Membrane</location>
    </subcellularLocation>
</comment>
<dbReference type="SUPFAM" id="SSF47384">
    <property type="entry name" value="Homodimeric domain of signal transducing histidine kinase"/>
    <property type="match status" value="1"/>
</dbReference>
<reference evidence="10 11" key="1">
    <citation type="submission" date="2018-08" db="EMBL/GenBank/DDBJ databases">
        <title>A genome reference for cultivated species of the human gut microbiota.</title>
        <authorList>
            <person name="Zou Y."/>
            <person name="Xue W."/>
            <person name="Luo G."/>
        </authorList>
    </citation>
    <scope>NUCLEOTIDE SEQUENCE [LARGE SCALE GENOMIC DNA]</scope>
    <source>
        <strain evidence="10 11">AM07-24</strain>
    </source>
</reference>
<protein>
    <recommendedName>
        <fullName evidence="3">histidine kinase</fullName>
        <ecNumber evidence="3">2.7.13.3</ecNumber>
    </recommendedName>
</protein>
<dbReference type="FunFam" id="3.30.565.10:FF:000006">
    <property type="entry name" value="Sensor histidine kinase WalK"/>
    <property type="match status" value="1"/>
</dbReference>
<keyword evidence="8" id="KW-1133">Transmembrane helix</keyword>
<evidence type="ECO:0000256" key="4">
    <source>
        <dbReference type="ARBA" id="ARBA00022553"/>
    </source>
</evidence>
<dbReference type="Pfam" id="PF00512">
    <property type="entry name" value="HisKA"/>
    <property type="match status" value="1"/>
</dbReference>
<proteinExistence type="predicted"/>
<dbReference type="InterPro" id="IPR036097">
    <property type="entry name" value="HisK_dim/P_sf"/>
</dbReference>
<dbReference type="SUPFAM" id="SSF55874">
    <property type="entry name" value="ATPase domain of HSP90 chaperone/DNA topoisomerase II/histidine kinase"/>
    <property type="match status" value="1"/>
</dbReference>
<evidence type="ECO:0000256" key="6">
    <source>
        <dbReference type="ARBA" id="ARBA00022777"/>
    </source>
</evidence>
<dbReference type="CDD" id="cd00082">
    <property type="entry name" value="HisKA"/>
    <property type="match status" value="1"/>
</dbReference>
<organism evidence="10 11">
    <name type="scientific">Emergencia timonensis</name>
    <dbReference type="NCBI Taxonomy" id="1776384"/>
    <lineage>
        <taxon>Bacteria</taxon>
        <taxon>Bacillati</taxon>
        <taxon>Bacillota</taxon>
        <taxon>Clostridia</taxon>
        <taxon>Peptostreptococcales</taxon>
        <taxon>Anaerovoracaceae</taxon>
        <taxon>Emergencia</taxon>
    </lineage>
</organism>
<keyword evidence="6 10" id="KW-0418">Kinase</keyword>
<dbReference type="PANTHER" id="PTHR45453">
    <property type="entry name" value="PHOSPHATE REGULON SENSOR PROTEIN PHOR"/>
    <property type="match status" value="1"/>
</dbReference>
<dbReference type="PROSITE" id="PS50109">
    <property type="entry name" value="HIS_KIN"/>
    <property type="match status" value="1"/>
</dbReference>
<dbReference type="InterPro" id="IPR004358">
    <property type="entry name" value="Sig_transdc_His_kin-like_C"/>
</dbReference>
<comment type="catalytic activity">
    <reaction evidence="1">
        <text>ATP + protein L-histidine = ADP + protein N-phospho-L-histidine.</text>
        <dbReference type="EC" id="2.7.13.3"/>
    </reaction>
</comment>
<dbReference type="Gene3D" id="3.30.565.10">
    <property type="entry name" value="Histidine kinase-like ATPase, C-terminal domain"/>
    <property type="match status" value="1"/>
</dbReference>
<dbReference type="Gene3D" id="1.10.287.130">
    <property type="match status" value="1"/>
</dbReference>
<dbReference type="EC" id="2.7.13.3" evidence="3"/>
<keyword evidence="8" id="KW-0812">Transmembrane</keyword>
<evidence type="ECO:0000256" key="2">
    <source>
        <dbReference type="ARBA" id="ARBA00004370"/>
    </source>
</evidence>
<dbReference type="EMBL" id="QRMS01000002">
    <property type="protein sequence ID" value="RHJ88546.1"/>
    <property type="molecule type" value="Genomic_DNA"/>
</dbReference>
<dbReference type="InterPro" id="IPR003661">
    <property type="entry name" value="HisK_dim/P_dom"/>
</dbReference>
<dbReference type="Proteomes" id="UP000284841">
    <property type="component" value="Unassembled WGS sequence"/>
</dbReference>
<dbReference type="InterPro" id="IPR050351">
    <property type="entry name" value="BphY/WalK/GraS-like"/>
</dbReference>
<evidence type="ECO:0000256" key="7">
    <source>
        <dbReference type="ARBA" id="ARBA00023012"/>
    </source>
</evidence>
<dbReference type="GO" id="GO:0016036">
    <property type="term" value="P:cellular response to phosphate starvation"/>
    <property type="evidence" value="ECO:0007669"/>
    <property type="project" value="TreeGrafter"/>
</dbReference>
<evidence type="ECO:0000256" key="1">
    <source>
        <dbReference type="ARBA" id="ARBA00000085"/>
    </source>
</evidence>
<evidence type="ECO:0000256" key="8">
    <source>
        <dbReference type="SAM" id="Phobius"/>
    </source>
</evidence>
<dbReference type="RefSeq" id="WP_118335224.1">
    <property type="nucleotide sequence ID" value="NZ_AP025567.1"/>
</dbReference>
<dbReference type="GO" id="GO:0004721">
    <property type="term" value="F:phosphoprotein phosphatase activity"/>
    <property type="evidence" value="ECO:0007669"/>
    <property type="project" value="TreeGrafter"/>
</dbReference>
<evidence type="ECO:0000256" key="3">
    <source>
        <dbReference type="ARBA" id="ARBA00012438"/>
    </source>
</evidence>
<dbReference type="AlphaFoldDB" id="A0A415E4G8"/>
<sequence length="303" mass="34343">MSVIHILSISIIAALLAGVFYLRHRQKRLLQRLGKMLEDVGNGRFQPQLIDESMISSIENSMKRFLADSILSEENLQEQKGRIQTLISDISHQTVTPLSNIMIYSQLLEEELAGTAQEEKVQAIGRQAEKLDFLLKSLVKTSRLETGIIKTQSKENDLWELMESVCEQGRQKAVDKDIDLVFERGENSLTALCDFKWTREACFNILDNAIKYTARGGRVEISLTAYQLFARIDIKDDGFGMEEEEIPKIFGRFYRSRQAAEQEGVGLGLYLAREIIESEGGYIKVTSKPGQGSCFSVFLPEYK</sequence>
<name>A0A415E4G8_9FIRM</name>
<keyword evidence="4" id="KW-0597">Phosphoprotein</keyword>
<dbReference type="GO" id="GO:0000155">
    <property type="term" value="F:phosphorelay sensor kinase activity"/>
    <property type="evidence" value="ECO:0007669"/>
    <property type="project" value="InterPro"/>
</dbReference>
<feature type="transmembrane region" description="Helical" evidence="8">
    <location>
        <begin position="6"/>
        <end position="22"/>
    </location>
</feature>
<dbReference type="STRING" id="1776384.GCA_900086585_04196"/>
<keyword evidence="7" id="KW-0902">Two-component regulatory system</keyword>
<dbReference type="InterPro" id="IPR003594">
    <property type="entry name" value="HATPase_dom"/>
</dbReference>
<dbReference type="SMART" id="SM00387">
    <property type="entry name" value="HATPase_c"/>
    <property type="match status" value="1"/>
</dbReference>
<evidence type="ECO:0000313" key="11">
    <source>
        <dbReference type="Proteomes" id="UP000284841"/>
    </source>
</evidence>
<evidence type="ECO:0000313" key="10">
    <source>
        <dbReference type="EMBL" id="RHJ88546.1"/>
    </source>
</evidence>
<dbReference type="Pfam" id="PF02518">
    <property type="entry name" value="HATPase_c"/>
    <property type="match status" value="1"/>
</dbReference>
<feature type="domain" description="Histidine kinase" evidence="9">
    <location>
        <begin position="89"/>
        <end position="303"/>
    </location>
</feature>
<dbReference type="InterPro" id="IPR005467">
    <property type="entry name" value="His_kinase_dom"/>
</dbReference>
<comment type="caution">
    <text evidence="10">The sequence shown here is derived from an EMBL/GenBank/DDBJ whole genome shotgun (WGS) entry which is preliminary data.</text>
</comment>
<dbReference type="CDD" id="cd00075">
    <property type="entry name" value="HATPase"/>
    <property type="match status" value="1"/>
</dbReference>
<dbReference type="InterPro" id="IPR036890">
    <property type="entry name" value="HATPase_C_sf"/>
</dbReference>
<dbReference type="SMART" id="SM00388">
    <property type="entry name" value="HisKA"/>
    <property type="match status" value="1"/>
</dbReference>
<evidence type="ECO:0000256" key="5">
    <source>
        <dbReference type="ARBA" id="ARBA00022679"/>
    </source>
</evidence>
<keyword evidence="5" id="KW-0808">Transferase</keyword>
<keyword evidence="11" id="KW-1185">Reference proteome</keyword>
<dbReference type="PANTHER" id="PTHR45453:SF1">
    <property type="entry name" value="PHOSPHATE REGULON SENSOR PROTEIN PHOR"/>
    <property type="match status" value="1"/>
</dbReference>
<evidence type="ECO:0000259" key="9">
    <source>
        <dbReference type="PROSITE" id="PS50109"/>
    </source>
</evidence>